<feature type="compositionally biased region" description="Low complexity" evidence="3">
    <location>
        <begin position="36"/>
        <end position="47"/>
    </location>
</feature>
<keyword evidence="6" id="KW-1185">Reference proteome</keyword>
<feature type="region of interest" description="Disordered" evidence="3">
    <location>
        <begin position="1"/>
        <end position="162"/>
    </location>
</feature>
<dbReference type="PANTHER" id="PTHR23115">
    <property type="entry name" value="TRANSLATION FACTOR"/>
    <property type="match status" value="1"/>
</dbReference>
<dbReference type="STRING" id="402676.B6JV26"/>
<dbReference type="GeneID" id="7047813"/>
<gene>
    <name evidence="5" type="primary">ski7</name>
    <name evidence="4" type="ORF">SJAG_00226</name>
</gene>
<reference evidence="4 6" key="1">
    <citation type="journal article" date="2011" name="Science">
        <title>Comparative functional genomics of the fission yeasts.</title>
        <authorList>
            <person name="Rhind N."/>
            <person name="Chen Z."/>
            <person name="Yassour M."/>
            <person name="Thompson D.A."/>
            <person name="Haas B.J."/>
            <person name="Habib N."/>
            <person name="Wapinski I."/>
            <person name="Roy S."/>
            <person name="Lin M.F."/>
            <person name="Heiman D.I."/>
            <person name="Young S.K."/>
            <person name="Furuya K."/>
            <person name="Guo Y."/>
            <person name="Pidoux A."/>
            <person name="Chen H.M."/>
            <person name="Robbertse B."/>
            <person name="Goldberg J.M."/>
            <person name="Aoki K."/>
            <person name="Bayne E.H."/>
            <person name="Berlin A.M."/>
            <person name="Desjardins C.A."/>
            <person name="Dobbs E."/>
            <person name="Dukaj L."/>
            <person name="Fan L."/>
            <person name="FitzGerald M.G."/>
            <person name="French C."/>
            <person name="Gujja S."/>
            <person name="Hansen K."/>
            <person name="Keifenheim D."/>
            <person name="Levin J.Z."/>
            <person name="Mosher R.A."/>
            <person name="Mueller C.A."/>
            <person name="Pfiffner J."/>
            <person name="Priest M."/>
            <person name="Russ C."/>
            <person name="Smialowska A."/>
            <person name="Swoboda P."/>
            <person name="Sykes S.M."/>
            <person name="Vaughn M."/>
            <person name="Vengrova S."/>
            <person name="Yoder R."/>
            <person name="Zeng Q."/>
            <person name="Allshire R."/>
            <person name="Baulcombe D."/>
            <person name="Birren B.W."/>
            <person name="Brown W."/>
            <person name="Ekwall K."/>
            <person name="Kellis M."/>
            <person name="Leatherwood J."/>
            <person name="Levin H."/>
            <person name="Margalit H."/>
            <person name="Martienssen R."/>
            <person name="Nieduszynski C.A."/>
            <person name="Spatafora J.W."/>
            <person name="Friedman N."/>
            <person name="Dalgaard J.Z."/>
            <person name="Baumann P."/>
            <person name="Niki H."/>
            <person name="Regev A."/>
            <person name="Nusbaum C."/>
        </authorList>
    </citation>
    <scope>NUCLEOTIDE SEQUENCE [LARGE SCALE GENOMIC DNA]</scope>
    <source>
        <strain evidence="6">yFS275 / FY16936</strain>
    </source>
</reference>
<dbReference type="OrthoDB" id="5399008at2759"/>
<evidence type="ECO:0000313" key="5">
    <source>
        <dbReference type="JaponicusDB" id="SJAG_00226"/>
    </source>
</evidence>
<dbReference type="GO" id="GO:0005525">
    <property type="term" value="F:GTP binding"/>
    <property type="evidence" value="ECO:0007669"/>
    <property type="project" value="UniProtKB-KW"/>
</dbReference>
<dbReference type="VEuPathDB" id="FungiDB:SJAG_00226"/>
<dbReference type="InterPro" id="IPR050100">
    <property type="entry name" value="TRAFAC_GTPase_members"/>
</dbReference>
<dbReference type="SUPFAM" id="SSF52540">
    <property type="entry name" value="P-loop containing nucleoside triphosphate hydrolases"/>
    <property type="match status" value="1"/>
</dbReference>
<organism evidence="4 6">
    <name type="scientific">Schizosaccharomyces japonicus (strain yFS275 / FY16936)</name>
    <name type="common">Fission yeast</name>
    <dbReference type="NCBI Taxonomy" id="402676"/>
    <lineage>
        <taxon>Eukaryota</taxon>
        <taxon>Fungi</taxon>
        <taxon>Dikarya</taxon>
        <taxon>Ascomycota</taxon>
        <taxon>Taphrinomycotina</taxon>
        <taxon>Schizosaccharomycetes</taxon>
        <taxon>Schizosaccharomycetales</taxon>
        <taxon>Schizosaccharomycetaceae</taxon>
        <taxon>Schizosaccharomyces</taxon>
    </lineage>
</organism>
<accession>B6JV26</accession>
<dbReference type="Gene3D" id="2.40.30.10">
    <property type="entry name" value="Translation factors"/>
    <property type="match status" value="1"/>
</dbReference>
<dbReference type="RefSeq" id="XP_002171520.1">
    <property type="nucleotide sequence ID" value="XM_002171484.2"/>
</dbReference>
<dbReference type="HOGENOM" id="CLU_399096_0_0_1"/>
<dbReference type="Gene3D" id="3.40.50.300">
    <property type="entry name" value="P-loop containing nucleotide triphosphate hydrolases"/>
    <property type="match status" value="1"/>
</dbReference>
<dbReference type="JaponicusDB" id="SJAG_00226">
    <property type="gene designation" value="ski7"/>
</dbReference>
<proteinExistence type="predicted"/>
<feature type="compositionally biased region" description="Low complexity" evidence="3">
    <location>
        <begin position="1"/>
        <end position="11"/>
    </location>
</feature>
<dbReference type="AlphaFoldDB" id="B6JV26"/>
<evidence type="ECO:0000256" key="2">
    <source>
        <dbReference type="ARBA" id="ARBA00023134"/>
    </source>
</evidence>
<evidence type="ECO:0000256" key="3">
    <source>
        <dbReference type="SAM" id="MobiDB-lite"/>
    </source>
</evidence>
<feature type="compositionally biased region" description="Polar residues" evidence="3">
    <location>
        <begin position="17"/>
        <end position="35"/>
    </location>
</feature>
<dbReference type="EMBL" id="KE651166">
    <property type="protein sequence ID" value="EEB05227.1"/>
    <property type="molecule type" value="Genomic_DNA"/>
</dbReference>
<feature type="compositionally biased region" description="Low complexity" evidence="3">
    <location>
        <begin position="62"/>
        <end position="71"/>
    </location>
</feature>
<sequence length="667" mass="73255">MSKLAKLLSSKKAQKAENNTQQNEESKNVINSLTKSLETSSISGSSSNTQAQTQTRAPAVPSKLMSKLSQLQKRKQQEQQEKHASLASETKNSQSNSKVNDTANLFSQFRKRRLNSQPTTPIIDSKSSLNTEPVPKATPLSPIPHNTPSPPDRHNSQCSTSCYDHSIQTPDASMYMSPPSSFAKCLCFDIHKPPKDNIVIPYSRSALLGFHAPSPDDIVLAAQSKSKAFQKTANKAAVGGAAQKPKEDVKLSIEEITRHAKPVIHIGIFGDVGAGKKSLLSRFLYQIGGLDTKHAQKCRLLNSRQCTMESILSQSNDWYNFETFASSCSTTLLSYSELDLNACSRRLFPLDMGVFVLRPHPTDTELQHICEVVRVLDVLQIRLFVFIITGMDIVDWSESAFTETCQLLQQAIQKQCKQSIPATQFVPTSALNGENLTSLSQGKLRKWYRSGTVLSVLDELCESLAPQKKALNKEPLRASLESIQLEKTGESIGEVNATALIHSGILQQDMPFYLGAGKLACTVTTTHSITNSSHAFGVSGERVRLSFTLSSNCPPVGSFISGDYAVTHSSRVLYFQGIALQPWMSMDVHTMDLFVCGYHCKARLSIMSTERESTQQEDGPLELFKAEILDQPIVACTSSTLLSMSRIIAGNVDDHTVNVIGFITSML</sequence>
<feature type="compositionally biased region" description="Basic and acidic residues" evidence="3">
    <location>
        <begin position="75"/>
        <end position="84"/>
    </location>
</feature>
<protein>
    <submittedName>
        <fullName evidence="4">Ski complex interacting GTPase</fullName>
    </submittedName>
</protein>
<dbReference type="eggNOG" id="KOG0458">
    <property type="taxonomic scope" value="Eukaryota"/>
</dbReference>
<dbReference type="InterPro" id="IPR027417">
    <property type="entry name" value="P-loop_NTPase"/>
</dbReference>
<keyword evidence="1" id="KW-0547">Nucleotide-binding</keyword>
<feature type="compositionally biased region" description="Polar residues" evidence="3">
    <location>
        <begin position="87"/>
        <end position="107"/>
    </location>
</feature>
<feature type="compositionally biased region" description="Polar residues" evidence="3">
    <location>
        <begin position="115"/>
        <end position="131"/>
    </location>
</feature>
<evidence type="ECO:0000256" key="1">
    <source>
        <dbReference type="ARBA" id="ARBA00022741"/>
    </source>
</evidence>
<dbReference type="Proteomes" id="UP000001744">
    <property type="component" value="Unassembled WGS sequence"/>
</dbReference>
<evidence type="ECO:0000313" key="4">
    <source>
        <dbReference type="EMBL" id="EEB05227.1"/>
    </source>
</evidence>
<evidence type="ECO:0000313" key="6">
    <source>
        <dbReference type="Proteomes" id="UP000001744"/>
    </source>
</evidence>
<feature type="compositionally biased region" description="Pro residues" evidence="3">
    <location>
        <begin position="141"/>
        <end position="150"/>
    </location>
</feature>
<keyword evidence="2" id="KW-0342">GTP-binding</keyword>
<name>B6JV26_SCHJY</name>